<feature type="coiled-coil region" evidence="4">
    <location>
        <begin position="256"/>
        <end position="283"/>
    </location>
</feature>
<sequence>MIRISDKSDISASDVVNEVVSRPGWAQFLPGAIPAGAQGTVRIAALLRILAANNSTGMKLHEIVSAAELEQSTAHRVLSALHSVGFVARDEEAKRYHLGPLLFELFTTAFPHFNMREICRPYIERLAEELGDTAYVMVQSGYDAICADLCQGNHPIRTCTVSVGQRRPLGLGCGSLCVLAHLSDQEVSRIITHNQSRYAAYSLTGDIILERVKKVRELGYVAQEALTSSDVIGVAVPILGKTGYPLGSLSMTALRSRMTEERIETLRNALDNATRQIRDHIVDMGYV</sequence>
<evidence type="ECO:0000256" key="1">
    <source>
        <dbReference type="ARBA" id="ARBA00023015"/>
    </source>
</evidence>
<dbReference type="InterPro" id="IPR005471">
    <property type="entry name" value="Tscrpt_reg_IclR_N"/>
</dbReference>
<evidence type="ECO:0000256" key="3">
    <source>
        <dbReference type="ARBA" id="ARBA00023163"/>
    </source>
</evidence>
<evidence type="ECO:0000313" key="8">
    <source>
        <dbReference type="Proteomes" id="UP001597373"/>
    </source>
</evidence>
<dbReference type="Pfam" id="PF09339">
    <property type="entry name" value="HTH_IclR"/>
    <property type="match status" value="1"/>
</dbReference>
<dbReference type="PROSITE" id="PS51078">
    <property type="entry name" value="ICLR_ED"/>
    <property type="match status" value="1"/>
</dbReference>
<dbReference type="PANTHER" id="PTHR30136:SF39">
    <property type="entry name" value="TRANSCRIPTIONAL REGULATORY PROTEIN"/>
    <property type="match status" value="1"/>
</dbReference>
<name>A0ABW5DIZ0_9HYPH</name>
<dbReference type="InterPro" id="IPR050707">
    <property type="entry name" value="HTH_MetabolicPath_Reg"/>
</dbReference>
<feature type="domain" description="IclR-ED" evidence="6">
    <location>
        <begin position="101"/>
        <end position="283"/>
    </location>
</feature>
<proteinExistence type="predicted"/>
<evidence type="ECO:0000259" key="5">
    <source>
        <dbReference type="PROSITE" id="PS51077"/>
    </source>
</evidence>
<dbReference type="InterPro" id="IPR036388">
    <property type="entry name" value="WH-like_DNA-bd_sf"/>
</dbReference>
<dbReference type="Gene3D" id="3.30.450.40">
    <property type="match status" value="1"/>
</dbReference>
<dbReference type="Proteomes" id="UP001597373">
    <property type="component" value="Unassembled WGS sequence"/>
</dbReference>
<dbReference type="RefSeq" id="WP_345099440.1">
    <property type="nucleotide sequence ID" value="NZ_BAABGS010000061.1"/>
</dbReference>
<dbReference type="InterPro" id="IPR014757">
    <property type="entry name" value="Tscrpt_reg_IclR_C"/>
</dbReference>
<keyword evidence="2" id="KW-0238">DNA-binding</keyword>
<dbReference type="Gene3D" id="1.10.10.10">
    <property type="entry name" value="Winged helix-like DNA-binding domain superfamily/Winged helix DNA-binding domain"/>
    <property type="match status" value="1"/>
</dbReference>
<accession>A0ABW5DIZ0</accession>
<evidence type="ECO:0000256" key="4">
    <source>
        <dbReference type="SAM" id="Coils"/>
    </source>
</evidence>
<dbReference type="SUPFAM" id="SSF46785">
    <property type="entry name" value="Winged helix' DNA-binding domain"/>
    <property type="match status" value="1"/>
</dbReference>
<evidence type="ECO:0000259" key="6">
    <source>
        <dbReference type="PROSITE" id="PS51078"/>
    </source>
</evidence>
<dbReference type="PROSITE" id="PS51077">
    <property type="entry name" value="HTH_ICLR"/>
    <property type="match status" value="1"/>
</dbReference>
<keyword evidence="3" id="KW-0804">Transcription</keyword>
<dbReference type="Pfam" id="PF01614">
    <property type="entry name" value="IclR_C"/>
    <property type="match status" value="1"/>
</dbReference>
<reference evidence="8" key="1">
    <citation type="journal article" date="2019" name="Int. J. Syst. Evol. Microbiol.">
        <title>The Global Catalogue of Microorganisms (GCM) 10K type strain sequencing project: providing services to taxonomists for standard genome sequencing and annotation.</title>
        <authorList>
            <consortium name="The Broad Institute Genomics Platform"/>
            <consortium name="The Broad Institute Genome Sequencing Center for Infectious Disease"/>
            <person name="Wu L."/>
            <person name="Ma J."/>
        </authorList>
    </citation>
    <scope>NUCLEOTIDE SEQUENCE [LARGE SCALE GENOMIC DNA]</scope>
    <source>
        <strain evidence="8">KCTC 23707</strain>
    </source>
</reference>
<dbReference type="SMART" id="SM00346">
    <property type="entry name" value="HTH_ICLR"/>
    <property type="match status" value="1"/>
</dbReference>
<dbReference type="SUPFAM" id="SSF55781">
    <property type="entry name" value="GAF domain-like"/>
    <property type="match status" value="1"/>
</dbReference>
<comment type="caution">
    <text evidence="7">The sequence shown here is derived from an EMBL/GenBank/DDBJ whole genome shotgun (WGS) entry which is preliminary data.</text>
</comment>
<evidence type="ECO:0000313" key="7">
    <source>
        <dbReference type="EMBL" id="MFD2259936.1"/>
    </source>
</evidence>
<evidence type="ECO:0000256" key="2">
    <source>
        <dbReference type="ARBA" id="ARBA00023125"/>
    </source>
</evidence>
<dbReference type="PANTHER" id="PTHR30136">
    <property type="entry name" value="HELIX-TURN-HELIX TRANSCRIPTIONAL REGULATOR, ICLR FAMILY"/>
    <property type="match status" value="1"/>
</dbReference>
<feature type="domain" description="HTH iclR-type" evidence="5">
    <location>
        <begin position="37"/>
        <end position="100"/>
    </location>
</feature>
<keyword evidence="8" id="KW-1185">Reference proteome</keyword>
<dbReference type="InterPro" id="IPR036390">
    <property type="entry name" value="WH_DNA-bd_sf"/>
</dbReference>
<keyword evidence="1" id="KW-0805">Transcription regulation</keyword>
<dbReference type="EMBL" id="JBHUIR010000030">
    <property type="protein sequence ID" value="MFD2259936.1"/>
    <property type="molecule type" value="Genomic_DNA"/>
</dbReference>
<dbReference type="InterPro" id="IPR029016">
    <property type="entry name" value="GAF-like_dom_sf"/>
</dbReference>
<gene>
    <name evidence="7" type="ORF">ACFSMZ_09185</name>
</gene>
<keyword evidence="4" id="KW-0175">Coiled coil</keyword>
<organism evidence="7 8">
    <name type="scientific">Chelativorans composti</name>
    <dbReference type="NCBI Taxonomy" id="768533"/>
    <lineage>
        <taxon>Bacteria</taxon>
        <taxon>Pseudomonadati</taxon>
        <taxon>Pseudomonadota</taxon>
        <taxon>Alphaproteobacteria</taxon>
        <taxon>Hyphomicrobiales</taxon>
        <taxon>Phyllobacteriaceae</taxon>
        <taxon>Chelativorans</taxon>
    </lineage>
</organism>
<protein>
    <submittedName>
        <fullName evidence="7">IclR family transcriptional regulator</fullName>
    </submittedName>
</protein>